<dbReference type="InterPro" id="IPR045864">
    <property type="entry name" value="aa-tRNA-synth_II/BPL/LPL"/>
</dbReference>
<keyword evidence="5 13" id="KW-0547">Nucleotide-binding</keyword>
<dbReference type="Pfam" id="PF00152">
    <property type="entry name" value="tRNA-synt_2"/>
    <property type="match status" value="1"/>
</dbReference>
<evidence type="ECO:0000256" key="9">
    <source>
        <dbReference type="ARBA" id="ARBA00024799"/>
    </source>
</evidence>
<dbReference type="CDD" id="cd00777">
    <property type="entry name" value="AspRS_core"/>
    <property type="match status" value="1"/>
</dbReference>
<dbReference type="InterPro" id="IPR003837">
    <property type="entry name" value="GatC"/>
</dbReference>
<dbReference type="InterPro" id="IPR006195">
    <property type="entry name" value="aa-tRNA-synth_II"/>
</dbReference>
<comment type="similarity">
    <text evidence="2 13">Belongs to the GatC family.</text>
</comment>
<evidence type="ECO:0000256" key="1">
    <source>
        <dbReference type="ARBA" id="ARBA00006303"/>
    </source>
</evidence>
<dbReference type="InterPro" id="IPR012340">
    <property type="entry name" value="NA-bd_OB-fold"/>
</dbReference>
<comment type="catalytic activity">
    <reaction evidence="12">
        <text>tRNA(Asp) + L-aspartate + ATP = L-aspartyl-tRNA(Asp) + AMP + diphosphate</text>
        <dbReference type="Rhea" id="RHEA:19649"/>
        <dbReference type="Rhea" id="RHEA-COMP:9660"/>
        <dbReference type="Rhea" id="RHEA-COMP:9678"/>
        <dbReference type="ChEBI" id="CHEBI:29991"/>
        <dbReference type="ChEBI" id="CHEBI:30616"/>
        <dbReference type="ChEBI" id="CHEBI:33019"/>
        <dbReference type="ChEBI" id="CHEBI:78442"/>
        <dbReference type="ChEBI" id="CHEBI:78516"/>
        <dbReference type="ChEBI" id="CHEBI:456215"/>
        <dbReference type="EC" id="6.1.1.12"/>
    </reaction>
</comment>
<feature type="domain" description="Aminoacyl-transfer RNA synthetases class-II family profile" evidence="14">
    <location>
        <begin position="148"/>
        <end position="562"/>
    </location>
</feature>
<evidence type="ECO:0000313" key="16">
    <source>
        <dbReference type="Proteomes" id="UP001314903"/>
    </source>
</evidence>
<comment type="catalytic activity">
    <reaction evidence="10 13">
        <text>L-aspartyl-tRNA(Asn) + L-glutamine + ATP + H2O = L-asparaginyl-tRNA(Asn) + L-glutamate + ADP + phosphate + 2 H(+)</text>
        <dbReference type="Rhea" id="RHEA:14513"/>
        <dbReference type="Rhea" id="RHEA-COMP:9674"/>
        <dbReference type="Rhea" id="RHEA-COMP:9677"/>
        <dbReference type="ChEBI" id="CHEBI:15377"/>
        <dbReference type="ChEBI" id="CHEBI:15378"/>
        <dbReference type="ChEBI" id="CHEBI:29985"/>
        <dbReference type="ChEBI" id="CHEBI:30616"/>
        <dbReference type="ChEBI" id="CHEBI:43474"/>
        <dbReference type="ChEBI" id="CHEBI:58359"/>
        <dbReference type="ChEBI" id="CHEBI:78515"/>
        <dbReference type="ChEBI" id="CHEBI:78516"/>
        <dbReference type="ChEBI" id="CHEBI:456216"/>
    </reaction>
</comment>
<dbReference type="InterPro" id="IPR047089">
    <property type="entry name" value="Asp-tRNA-ligase_1_N"/>
</dbReference>
<dbReference type="InterPro" id="IPR004524">
    <property type="entry name" value="Asp-tRNA-ligase_1"/>
</dbReference>
<dbReference type="HAMAP" id="MF_00044">
    <property type="entry name" value="Asp_tRNA_synth_type1"/>
    <property type="match status" value="1"/>
</dbReference>
<evidence type="ECO:0000256" key="2">
    <source>
        <dbReference type="ARBA" id="ARBA00010757"/>
    </source>
</evidence>
<feature type="binding site" evidence="12">
    <location>
        <begin position="541"/>
        <end position="544"/>
    </location>
    <ligand>
        <name>ATP</name>
        <dbReference type="ChEBI" id="CHEBI:30616"/>
    </ligand>
</feature>
<comment type="similarity">
    <text evidence="1 12">Belongs to the class-II aminoacyl-tRNA synthetase family. Type 1 subfamily.</text>
</comment>
<dbReference type="Pfam" id="PF02686">
    <property type="entry name" value="GatC"/>
    <property type="match status" value="1"/>
</dbReference>
<dbReference type="EC" id="6.1.1.12" evidence="12"/>
<proteinExistence type="inferred from homology"/>
<comment type="caution">
    <text evidence="12">Lacks conserved residue(s) required for the propagation of feature annotation.</text>
</comment>
<dbReference type="GO" id="GO:0004815">
    <property type="term" value="F:aspartate-tRNA ligase activity"/>
    <property type="evidence" value="ECO:0007669"/>
    <property type="project" value="UniProtKB-EC"/>
</dbReference>
<dbReference type="EMBL" id="JAGGLI010000011">
    <property type="protein sequence ID" value="MBP2027477.1"/>
    <property type="molecule type" value="Genomic_DNA"/>
</dbReference>
<keyword evidence="12" id="KW-0963">Cytoplasm</keyword>
<feature type="region of interest" description="Aspartate" evidence="12">
    <location>
        <begin position="205"/>
        <end position="208"/>
    </location>
</feature>
<dbReference type="EC" id="6.3.5.-" evidence="13"/>
<dbReference type="InterPro" id="IPR004364">
    <property type="entry name" value="Aa-tRNA-synt_II"/>
</dbReference>
<evidence type="ECO:0000256" key="6">
    <source>
        <dbReference type="ARBA" id="ARBA00022840"/>
    </source>
</evidence>
<dbReference type="SUPFAM" id="SSF55681">
    <property type="entry name" value="Class II aaRS and biotin synthetases"/>
    <property type="match status" value="1"/>
</dbReference>
<feature type="binding site" evidence="12">
    <location>
        <position position="236"/>
    </location>
    <ligand>
        <name>ATP</name>
        <dbReference type="ChEBI" id="CHEBI:30616"/>
    </ligand>
</feature>
<evidence type="ECO:0000313" key="15">
    <source>
        <dbReference type="EMBL" id="MBP2027477.1"/>
    </source>
</evidence>
<comment type="subcellular location">
    <subcellularLocation>
        <location evidence="12">Cytoplasm</location>
    </subcellularLocation>
</comment>
<comment type="subunit">
    <text evidence="12">Homodimer.</text>
</comment>
<dbReference type="Gene3D" id="3.30.1360.30">
    <property type="entry name" value="GAD-like domain"/>
    <property type="match status" value="1"/>
</dbReference>
<comment type="caution">
    <text evidence="15">The sequence shown here is derived from an EMBL/GenBank/DDBJ whole genome shotgun (WGS) entry which is preliminary data.</text>
</comment>
<evidence type="ECO:0000256" key="11">
    <source>
        <dbReference type="ARBA" id="ARBA00047913"/>
    </source>
</evidence>
<dbReference type="Gene3D" id="3.30.930.10">
    <property type="entry name" value="Bira Bifunctional Protein, Domain 2"/>
    <property type="match status" value="1"/>
</dbReference>
<gene>
    <name evidence="13" type="primary">gatC</name>
    <name evidence="12" type="synonym">aspS</name>
    <name evidence="15" type="ORF">J2Z35_001271</name>
</gene>
<feature type="binding site" evidence="12">
    <location>
        <position position="181"/>
    </location>
    <ligand>
        <name>L-aspartate</name>
        <dbReference type="ChEBI" id="CHEBI:29991"/>
    </ligand>
</feature>
<evidence type="ECO:0000256" key="4">
    <source>
        <dbReference type="ARBA" id="ARBA00022598"/>
    </source>
</evidence>
<dbReference type="NCBIfam" id="NF001750">
    <property type="entry name" value="PRK00476.1"/>
    <property type="match status" value="1"/>
</dbReference>
<dbReference type="HAMAP" id="MF_00122">
    <property type="entry name" value="GatC"/>
    <property type="match status" value="1"/>
</dbReference>
<keyword evidence="4 13" id="KW-0436">Ligase</keyword>
<evidence type="ECO:0000256" key="8">
    <source>
        <dbReference type="ARBA" id="ARBA00023146"/>
    </source>
</evidence>
<feature type="binding site" evidence="12">
    <location>
        <position position="455"/>
    </location>
    <ligand>
        <name>L-aspartate</name>
        <dbReference type="ChEBI" id="CHEBI:29991"/>
    </ligand>
</feature>
<evidence type="ECO:0000256" key="7">
    <source>
        <dbReference type="ARBA" id="ARBA00022917"/>
    </source>
</evidence>
<feature type="binding site" evidence="12">
    <location>
        <position position="496"/>
    </location>
    <ligand>
        <name>L-aspartate</name>
        <dbReference type="ChEBI" id="CHEBI:29991"/>
    </ligand>
</feature>
<dbReference type="InterPro" id="IPR002312">
    <property type="entry name" value="Asp/Asn-tRNA-synth_IIb"/>
</dbReference>
<keyword evidence="6 13" id="KW-0067">ATP-binding</keyword>
<comment type="function">
    <text evidence="12">Catalyzes the attachment of L-aspartate to tRNA(Asp) in a two-step reaction: L-aspartate is first activated by ATP to form Asp-AMP and then transferred to the acceptor end of tRNA(Asp).</text>
</comment>
<dbReference type="InterPro" id="IPR036113">
    <property type="entry name" value="Asp/Glu-ADT_sf_sub_c"/>
</dbReference>
<organism evidence="15 16">
    <name type="scientific">Acetoanaerobium pronyense</name>
    <dbReference type="NCBI Taxonomy" id="1482736"/>
    <lineage>
        <taxon>Bacteria</taxon>
        <taxon>Bacillati</taxon>
        <taxon>Bacillota</taxon>
        <taxon>Clostridia</taxon>
        <taxon>Peptostreptococcales</taxon>
        <taxon>Filifactoraceae</taxon>
        <taxon>Acetoanaerobium</taxon>
    </lineage>
</organism>
<evidence type="ECO:0000256" key="12">
    <source>
        <dbReference type="HAMAP-Rule" id="MF_00044"/>
    </source>
</evidence>
<keyword evidence="7 13" id="KW-0648">Protein biosynthesis</keyword>
<evidence type="ECO:0000256" key="5">
    <source>
        <dbReference type="ARBA" id="ARBA00022741"/>
    </source>
</evidence>
<feature type="binding site" evidence="12">
    <location>
        <begin position="227"/>
        <end position="229"/>
    </location>
    <ligand>
        <name>ATP</name>
        <dbReference type="ChEBI" id="CHEBI:30616"/>
    </ligand>
</feature>
<dbReference type="NCBIfam" id="TIGR00459">
    <property type="entry name" value="aspS_bact"/>
    <property type="match status" value="1"/>
</dbReference>
<accession>A0ABS4KI62</accession>
<dbReference type="PRINTS" id="PR01042">
    <property type="entry name" value="TRNASYNTHASP"/>
</dbReference>
<dbReference type="Proteomes" id="UP001314903">
    <property type="component" value="Unassembled WGS sequence"/>
</dbReference>
<comment type="subunit">
    <text evidence="3 13">Heterotrimer of A, B and C subunits.</text>
</comment>
<dbReference type="NCBIfam" id="TIGR00135">
    <property type="entry name" value="gatC"/>
    <property type="match status" value="1"/>
</dbReference>
<keyword evidence="8 12" id="KW-0030">Aminoacyl-tRNA synthetase</keyword>
<dbReference type="Pfam" id="PF02938">
    <property type="entry name" value="GAD"/>
    <property type="match status" value="1"/>
</dbReference>
<sequence>METIKGLKRTSYCGELREDKVGEEVVVMGWVQRRRDLGGVIFLDLRDKKGIIQIVIDAEDVSPIDFKKAEGIRNEFVIAVKGILELRDEDTVNPNIETGKIDIRARELRILSKAKTTPFAIEDKPVREETRLTYRYLDIRRPMMLENLRLRQNLIQSVRNHLIEKDFLEVETPILTKSTPEGARDFLVPSRMKKGSFYALPQSPQIYKQLLMVGGIDRYFQVAKCFRDEDLRADRQPEFTQLDMELSFVDEEDVIAELEGLFSKLSKEILKKEIPVPFKRMTYAEAMDFYGSDKPDTRFDMKMVNITEIARTCSFEVFANVVKKGGIVKAINVKGGDCFTRTQIEELTEKAVSYGGKGMAWIAIGKDGELKSVLTKFFKKDEMDEIIKTLKGKAEDLIIFCADTEANVNKILGSLRLDIGDMMGLRDKNKFEYLVVTDFPLLEWSEEEKRYVAMHHPFTMPKDEDLRLMESAPEKVRAKSYDIVLNGVELGSGSIRIHQKEVQGKMFSLLGFSDEEMRDRFGFMLDAFEYGTPPHGGFAFGVDRLVMLLTGSSSIREVIAFPKMKDGSCAMLRTPSGVSEDQIKELSLFMEKSEESKKAGEEKISTGKIEKIADLAMIELSEKEKKELGADLSNIIDFADALLSVDTENVEPMMHILPVNNVLREDEVQESFDREELLKNAKTKEKGCFYVPKII</sequence>
<keyword evidence="16" id="KW-1185">Reference proteome</keyword>
<dbReference type="CDD" id="cd04317">
    <property type="entry name" value="EcAspRS_like_N"/>
    <property type="match status" value="1"/>
</dbReference>
<dbReference type="InterPro" id="IPR004115">
    <property type="entry name" value="GAD-like_sf"/>
</dbReference>
<dbReference type="SUPFAM" id="SSF55261">
    <property type="entry name" value="GAD domain-like"/>
    <property type="match status" value="1"/>
</dbReference>
<evidence type="ECO:0000256" key="13">
    <source>
        <dbReference type="HAMAP-Rule" id="MF_00122"/>
    </source>
</evidence>
<evidence type="ECO:0000256" key="10">
    <source>
        <dbReference type="ARBA" id="ARBA00047380"/>
    </source>
</evidence>
<dbReference type="RefSeq" id="WP_209660536.1">
    <property type="nucleotide sequence ID" value="NZ_JAGGLI010000011.1"/>
</dbReference>
<dbReference type="SUPFAM" id="SSF50249">
    <property type="entry name" value="Nucleic acid-binding proteins"/>
    <property type="match status" value="1"/>
</dbReference>
<reference evidence="15 16" key="1">
    <citation type="submission" date="2021-03" db="EMBL/GenBank/DDBJ databases">
        <title>Genomic Encyclopedia of Type Strains, Phase IV (KMG-IV): sequencing the most valuable type-strain genomes for metagenomic binning, comparative biology and taxonomic classification.</title>
        <authorList>
            <person name="Goeker M."/>
        </authorList>
    </citation>
    <scope>NUCLEOTIDE SEQUENCE [LARGE SCALE GENOMIC DNA]</scope>
    <source>
        <strain evidence="15 16">DSM 27512</strain>
    </source>
</reference>
<dbReference type="PROSITE" id="PS50862">
    <property type="entry name" value="AA_TRNA_LIGASE_II"/>
    <property type="match status" value="1"/>
</dbReference>
<dbReference type="PANTHER" id="PTHR22594:SF5">
    <property type="entry name" value="ASPARTATE--TRNA LIGASE, MITOCHONDRIAL"/>
    <property type="match status" value="1"/>
</dbReference>
<dbReference type="InterPro" id="IPR047090">
    <property type="entry name" value="AspRS_core"/>
</dbReference>
<feature type="binding site" evidence="12">
    <location>
        <position position="227"/>
    </location>
    <ligand>
        <name>L-aspartate</name>
        <dbReference type="ChEBI" id="CHEBI:29991"/>
    </ligand>
</feature>
<dbReference type="InterPro" id="IPR004365">
    <property type="entry name" value="NA-bd_OB_tRNA"/>
</dbReference>
<dbReference type="Gene3D" id="1.10.20.60">
    <property type="entry name" value="Glu-tRNAGln amidotransferase C subunit, N-terminal domain"/>
    <property type="match status" value="1"/>
</dbReference>
<feature type="binding site" evidence="12">
    <location>
        <position position="489"/>
    </location>
    <ligand>
        <name>ATP</name>
        <dbReference type="ChEBI" id="CHEBI:30616"/>
    </ligand>
</feature>
<dbReference type="Gene3D" id="2.40.50.140">
    <property type="entry name" value="Nucleic acid-binding proteins"/>
    <property type="match status" value="1"/>
</dbReference>
<dbReference type="InterPro" id="IPR029351">
    <property type="entry name" value="GAD_dom"/>
</dbReference>
<comment type="catalytic activity">
    <reaction evidence="11 13">
        <text>L-glutamyl-tRNA(Gln) + L-glutamine + ATP + H2O = L-glutaminyl-tRNA(Gln) + L-glutamate + ADP + phosphate + H(+)</text>
        <dbReference type="Rhea" id="RHEA:17521"/>
        <dbReference type="Rhea" id="RHEA-COMP:9681"/>
        <dbReference type="Rhea" id="RHEA-COMP:9684"/>
        <dbReference type="ChEBI" id="CHEBI:15377"/>
        <dbReference type="ChEBI" id="CHEBI:15378"/>
        <dbReference type="ChEBI" id="CHEBI:29985"/>
        <dbReference type="ChEBI" id="CHEBI:30616"/>
        <dbReference type="ChEBI" id="CHEBI:43474"/>
        <dbReference type="ChEBI" id="CHEBI:58359"/>
        <dbReference type="ChEBI" id="CHEBI:78520"/>
        <dbReference type="ChEBI" id="CHEBI:78521"/>
        <dbReference type="ChEBI" id="CHEBI:456216"/>
    </reaction>
</comment>
<evidence type="ECO:0000259" key="14">
    <source>
        <dbReference type="PROSITE" id="PS50862"/>
    </source>
</evidence>
<protein>
    <recommendedName>
        <fullName evidence="12 13">Multifunctional fusion protein</fullName>
    </recommendedName>
    <domain>
        <recommendedName>
            <fullName evidence="12">Aspartate--tRNA ligase</fullName>
            <ecNumber evidence="12">6.1.1.12</ecNumber>
        </recommendedName>
        <alternativeName>
            <fullName evidence="12">Aspartyl-tRNA synthetase</fullName>
            <shortName evidence="12">AspRS</shortName>
        </alternativeName>
    </domain>
    <domain>
        <recommendedName>
            <fullName evidence="13">Aspartyl/glutamyl-tRNA(Asn/Gln) amidotransferase subunit C</fullName>
            <shortName evidence="13">Asp/Glu-ADT subunit C</shortName>
            <ecNumber evidence="13">6.3.5.-</ecNumber>
        </recommendedName>
    </domain>
</protein>
<comment type="function">
    <text evidence="9 13">Allows the formation of correctly charged Asn-tRNA(Asn) or Gln-tRNA(Gln) through the transamidation of misacylated Asp-tRNA(Asn) or Glu-tRNA(Gln) in organisms which lack either or both of asparaginyl-tRNA or glutaminyl-tRNA synthetases. The reaction takes place in the presence of glutamine and ATP through an activated phospho-Asp-tRNA(Asn) or phospho-Glu-tRNA(Gln).</text>
</comment>
<name>A0ABS4KI62_9FIRM</name>
<evidence type="ECO:0000256" key="3">
    <source>
        <dbReference type="ARBA" id="ARBA00011123"/>
    </source>
</evidence>
<dbReference type="PANTHER" id="PTHR22594">
    <property type="entry name" value="ASPARTYL/LYSYL-TRNA SYNTHETASE"/>
    <property type="match status" value="1"/>
</dbReference>
<dbReference type="SUPFAM" id="SSF141000">
    <property type="entry name" value="Glu-tRNAGln amidotransferase C subunit"/>
    <property type="match status" value="1"/>
</dbReference>
<dbReference type="Pfam" id="PF01336">
    <property type="entry name" value="tRNA_anti-codon"/>
    <property type="match status" value="1"/>
</dbReference>